<reference evidence="20" key="1">
    <citation type="submission" date="2015-11" db="EMBL/GenBank/DDBJ databases">
        <title>De novo transcriptome assembly of four potential Pierce s Disease insect vectors from Arizona vineyards.</title>
        <authorList>
            <person name="Tassone E.E."/>
        </authorList>
    </citation>
    <scope>NUCLEOTIDE SEQUENCE</scope>
</reference>
<evidence type="ECO:0000256" key="14">
    <source>
        <dbReference type="ARBA" id="ARBA00023004"/>
    </source>
</evidence>
<feature type="compositionally biased region" description="Polar residues" evidence="18">
    <location>
        <begin position="600"/>
        <end position="611"/>
    </location>
</feature>
<keyword evidence="12" id="KW-0862">Zinc</keyword>
<dbReference type="InterPro" id="IPR004843">
    <property type="entry name" value="Calcineurin-like_PHP"/>
</dbReference>
<dbReference type="SUPFAM" id="SSF56300">
    <property type="entry name" value="Metallo-dependent phosphatases"/>
    <property type="match status" value="1"/>
</dbReference>
<feature type="compositionally biased region" description="Low complexity" evidence="18">
    <location>
        <begin position="583"/>
        <end position="593"/>
    </location>
</feature>
<dbReference type="SMART" id="SM01124">
    <property type="entry name" value="DBR1"/>
    <property type="match status" value="1"/>
</dbReference>
<keyword evidence="11" id="KW-0378">Hydrolase</keyword>
<evidence type="ECO:0000256" key="12">
    <source>
        <dbReference type="ARBA" id="ARBA00022833"/>
    </source>
</evidence>
<dbReference type="Gene3D" id="3.30.230.10">
    <property type="match status" value="1"/>
</dbReference>
<dbReference type="FunFam" id="3.30.230.10:FF:000040">
    <property type="entry name" value="Galactokinase 1"/>
    <property type="match status" value="1"/>
</dbReference>
<dbReference type="SUPFAM" id="SSF54211">
    <property type="entry name" value="Ribosomal protein S5 domain 2-like"/>
    <property type="match status" value="1"/>
</dbReference>
<dbReference type="InterPro" id="IPR007708">
    <property type="entry name" value="DBR1_C"/>
</dbReference>
<evidence type="ECO:0000256" key="11">
    <source>
        <dbReference type="ARBA" id="ARBA00022801"/>
    </source>
</evidence>
<comment type="cofactor">
    <cofactor evidence="1">
        <name>Mn(2+)</name>
        <dbReference type="ChEBI" id="CHEBI:29035"/>
    </cofactor>
</comment>
<dbReference type="Pfam" id="PF05011">
    <property type="entry name" value="DBR1"/>
    <property type="match status" value="1"/>
</dbReference>
<dbReference type="InterPro" id="IPR000705">
    <property type="entry name" value="Galactokinase"/>
</dbReference>
<evidence type="ECO:0000256" key="13">
    <source>
        <dbReference type="ARBA" id="ARBA00022840"/>
    </source>
</evidence>
<evidence type="ECO:0000256" key="2">
    <source>
        <dbReference type="ARBA" id="ARBA00001947"/>
    </source>
</evidence>
<dbReference type="InterPro" id="IPR019741">
    <property type="entry name" value="Galactokinase_CS"/>
</dbReference>
<dbReference type="Pfam" id="PF00288">
    <property type="entry name" value="GHMP_kinases_N"/>
    <property type="match status" value="1"/>
</dbReference>
<dbReference type="InterPro" id="IPR019539">
    <property type="entry name" value="GalKase_N"/>
</dbReference>
<dbReference type="Gene3D" id="3.60.21.10">
    <property type="match status" value="1"/>
</dbReference>
<dbReference type="Pfam" id="PF00149">
    <property type="entry name" value="Metallophos"/>
    <property type="match status" value="1"/>
</dbReference>
<comment type="similarity">
    <text evidence="5">Belongs to the lariat debranching enzyme family.</text>
</comment>
<keyword evidence="10" id="KW-0418">Kinase</keyword>
<dbReference type="GO" id="GO:0046872">
    <property type="term" value="F:metal ion binding"/>
    <property type="evidence" value="ECO:0007669"/>
    <property type="project" value="UniProtKB-KW"/>
</dbReference>
<dbReference type="PRINTS" id="PR00473">
    <property type="entry name" value="GALCTOKINASE"/>
</dbReference>
<keyword evidence="9" id="KW-0547">Nucleotide-binding</keyword>
<evidence type="ECO:0000256" key="8">
    <source>
        <dbReference type="ARBA" id="ARBA00022723"/>
    </source>
</evidence>
<evidence type="ECO:0000256" key="4">
    <source>
        <dbReference type="ARBA" id="ARBA00004123"/>
    </source>
</evidence>
<comment type="subcellular location">
    <subcellularLocation>
        <location evidence="4">Nucleus</location>
    </subcellularLocation>
</comment>
<comment type="cofactor">
    <cofactor evidence="3">
        <name>Fe(2+)</name>
        <dbReference type="ChEBI" id="CHEBI:29033"/>
    </cofactor>
</comment>
<protein>
    <recommendedName>
        <fullName evidence="19">Lariat debranching enzyme C-terminal domain-containing protein</fullName>
    </recommendedName>
</protein>
<organism evidence="20">
    <name type="scientific">Cuerna arida</name>
    <dbReference type="NCBI Taxonomy" id="1464854"/>
    <lineage>
        <taxon>Eukaryota</taxon>
        <taxon>Metazoa</taxon>
        <taxon>Ecdysozoa</taxon>
        <taxon>Arthropoda</taxon>
        <taxon>Hexapoda</taxon>
        <taxon>Insecta</taxon>
        <taxon>Pterygota</taxon>
        <taxon>Neoptera</taxon>
        <taxon>Paraneoptera</taxon>
        <taxon>Hemiptera</taxon>
        <taxon>Auchenorrhyncha</taxon>
        <taxon>Membracoidea</taxon>
        <taxon>Cicadellidae</taxon>
        <taxon>Cicadellinae</taxon>
        <taxon>Proconiini</taxon>
        <taxon>Cuerna</taxon>
    </lineage>
</organism>
<evidence type="ECO:0000256" key="5">
    <source>
        <dbReference type="ARBA" id="ARBA00006045"/>
    </source>
</evidence>
<dbReference type="PANTHER" id="PTHR12849">
    <property type="entry name" value="RNA LARIAT DEBRANCHING ENZYME"/>
    <property type="match status" value="1"/>
</dbReference>
<feature type="domain" description="Lariat debranching enzyme C-terminal" evidence="19">
    <location>
        <begin position="438"/>
        <end position="578"/>
    </location>
</feature>
<dbReference type="FunFam" id="3.60.21.10:FF:000035">
    <property type="entry name" value="Lariat debranching enzyme"/>
    <property type="match status" value="1"/>
</dbReference>
<evidence type="ECO:0000259" key="19">
    <source>
        <dbReference type="SMART" id="SM01124"/>
    </source>
</evidence>
<dbReference type="InterPro" id="IPR006204">
    <property type="entry name" value="GHMP_kinase_N_dom"/>
</dbReference>
<dbReference type="GO" id="GO:0008419">
    <property type="term" value="F:RNA lariat debranching enzyme activity"/>
    <property type="evidence" value="ECO:0007669"/>
    <property type="project" value="UniProtKB-ARBA"/>
</dbReference>
<feature type="non-terminal residue" evidence="20">
    <location>
        <position position="678"/>
    </location>
</feature>
<dbReference type="GO" id="GO:0006012">
    <property type="term" value="P:galactose metabolic process"/>
    <property type="evidence" value="ECO:0007669"/>
    <property type="project" value="InterPro"/>
</dbReference>
<dbReference type="InterPro" id="IPR041816">
    <property type="entry name" value="Dbr1_N"/>
</dbReference>
<evidence type="ECO:0000256" key="3">
    <source>
        <dbReference type="ARBA" id="ARBA00001954"/>
    </source>
</evidence>
<accession>A0A1B6FR46</accession>
<dbReference type="InterPro" id="IPR006203">
    <property type="entry name" value="GHMP_knse_ATP-bd_CS"/>
</dbReference>
<dbReference type="InterPro" id="IPR014721">
    <property type="entry name" value="Ribsml_uS5_D2-typ_fold_subgr"/>
</dbReference>
<evidence type="ECO:0000313" key="20">
    <source>
        <dbReference type="EMBL" id="JAS52668.1"/>
    </source>
</evidence>
<evidence type="ECO:0000256" key="1">
    <source>
        <dbReference type="ARBA" id="ARBA00001936"/>
    </source>
</evidence>
<dbReference type="InterPro" id="IPR029052">
    <property type="entry name" value="Metallo-depent_PP-like"/>
</dbReference>
<evidence type="ECO:0000256" key="17">
    <source>
        <dbReference type="ARBA" id="ARBA00058627"/>
    </source>
</evidence>
<keyword evidence="14" id="KW-0408">Iron</keyword>
<evidence type="ECO:0000256" key="7">
    <source>
        <dbReference type="ARBA" id="ARBA00022679"/>
    </source>
</evidence>
<feature type="region of interest" description="Disordered" evidence="18">
    <location>
        <begin position="651"/>
        <end position="678"/>
    </location>
</feature>
<evidence type="ECO:0000256" key="6">
    <source>
        <dbReference type="ARBA" id="ARBA00022664"/>
    </source>
</evidence>
<dbReference type="PROSITE" id="PS00627">
    <property type="entry name" value="GHMP_KINASES_ATP"/>
    <property type="match status" value="1"/>
</dbReference>
<keyword evidence="8" id="KW-0479">Metal-binding</keyword>
<proteinExistence type="inferred from homology"/>
<comment type="function">
    <text evidence="17">Cleaves the 2'-5' phosphodiester linkage at the branch point of lariat intron pre-mRNAs after splicing and converts them into linear molecules that are subsequently degraded. It thereby facilitates ribonucleotide turnover.</text>
</comment>
<dbReference type="Pfam" id="PF10509">
    <property type="entry name" value="GalKase_gal_bdg"/>
    <property type="match status" value="1"/>
</dbReference>
<evidence type="ECO:0000256" key="18">
    <source>
        <dbReference type="SAM" id="MobiDB-lite"/>
    </source>
</evidence>
<dbReference type="GO" id="GO:0005524">
    <property type="term" value="F:ATP binding"/>
    <property type="evidence" value="ECO:0007669"/>
    <property type="project" value="UniProtKB-KW"/>
</dbReference>
<keyword evidence="13" id="KW-0067">ATP-binding</keyword>
<evidence type="ECO:0000256" key="10">
    <source>
        <dbReference type="ARBA" id="ARBA00022777"/>
    </source>
</evidence>
<evidence type="ECO:0000256" key="15">
    <source>
        <dbReference type="ARBA" id="ARBA00023211"/>
    </source>
</evidence>
<feature type="region of interest" description="Disordered" evidence="18">
    <location>
        <begin position="583"/>
        <end position="611"/>
    </location>
</feature>
<dbReference type="PRINTS" id="PR00959">
    <property type="entry name" value="MEVGALKINASE"/>
</dbReference>
<name>A0A1B6FR46_9HEMI</name>
<comment type="cofactor">
    <cofactor evidence="2">
        <name>Zn(2+)</name>
        <dbReference type="ChEBI" id="CHEBI:29105"/>
    </cofactor>
</comment>
<dbReference type="PANTHER" id="PTHR12849:SF0">
    <property type="entry name" value="LARIAT DEBRANCHING ENZYME"/>
    <property type="match status" value="1"/>
</dbReference>
<dbReference type="CDD" id="cd00844">
    <property type="entry name" value="MPP_Dbr1_N"/>
    <property type="match status" value="1"/>
</dbReference>
<keyword evidence="15" id="KW-0464">Manganese</keyword>
<dbReference type="GO" id="GO:0000398">
    <property type="term" value="P:mRNA splicing, via spliceosome"/>
    <property type="evidence" value="ECO:0007669"/>
    <property type="project" value="TreeGrafter"/>
</dbReference>
<evidence type="ECO:0000256" key="16">
    <source>
        <dbReference type="ARBA" id="ARBA00023242"/>
    </source>
</evidence>
<dbReference type="GO" id="GO:0005634">
    <property type="term" value="C:nucleus"/>
    <property type="evidence" value="ECO:0007669"/>
    <property type="project" value="UniProtKB-SubCell"/>
</dbReference>
<evidence type="ECO:0000256" key="9">
    <source>
        <dbReference type="ARBA" id="ARBA00022741"/>
    </source>
</evidence>
<keyword evidence="7" id="KW-0808">Transferase</keyword>
<dbReference type="EMBL" id="GECZ01017101">
    <property type="protein sequence ID" value="JAS52668.1"/>
    <property type="molecule type" value="Transcribed_RNA"/>
</dbReference>
<gene>
    <name evidence="20" type="ORF">g.24655</name>
</gene>
<dbReference type="AlphaFoldDB" id="A0A1B6FR46"/>
<dbReference type="PROSITE" id="PS00106">
    <property type="entry name" value="GALACTOKINASE"/>
    <property type="match status" value="1"/>
</dbReference>
<keyword evidence="16" id="KW-0539">Nucleus</keyword>
<keyword evidence="6" id="KW-0507">mRNA processing</keyword>
<dbReference type="InterPro" id="IPR020568">
    <property type="entry name" value="Ribosomal_Su5_D2-typ_SF"/>
</dbReference>
<dbReference type="GO" id="GO:0004335">
    <property type="term" value="F:galactokinase activity"/>
    <property type="evidence" value="ECO:0007669"/>
    <property type="project" value="InterPro"/>
</dbReference>
<sequence length="678" mass="75626">MNKEKEALLKKAVIFFIESYGYDPKVAGYAPGRVNLIGEHTDYNDGFVLPIALNLGTVLVGSTNSSDLCRIKSNASLDEEISTEFHVPSVNKLLPGEPKWANYIKGVVAFFKGTVKGFDAVVVSNVPLGGGLSSSASLEVSTYMFLEGLFGKTDCQKEKALICQRAEHEFANTPCGIMDQFISMMGTANNVLLIDCLNNENLTMKIAVEGCAHGELEKIYETLQEIEKQEGFKVDLLICCGDFQATRNTQDLSCMAVSDKYKNICSFYKYYSGEKVAPVLTIFIGGNHEASNHLQELCYGGWAAPNIYYLGYAGVVNYGGVRIAGLSGIYKGRDYMRGHYEKVPYTEDTKRSVYHIRNLEVFRLKQLSQKVDVMLSHDWPTGITSYGDVGHLLRNKPFFKKDIEENALGSKPAEELLNHMKPAYWFSAHLHCKFAAIVSHGPRKGFTKFLALDKCLPKRKFLQILDIDHDKNKPLTLSYDLEWLTIVHLTNHLLSVKRGLTYMPGPSENERWIFTPSEDEKAHILKRFGGDLTVPLNFTQTVEPYSPDNLAAQYAQVSLQLNPQTMVFCERLGVDDPLDLLLQSTSQDSTPSSWACTPDTPGSLSRTSISADESSFLDTSLEDSSRYKGSSTQSLPIKRFSLSLPLPKLSLPDENSEDFLPLTQEPLEPSQEFKSLNE</sequence>